<dbReference type="InterPro" id="IPR027273">
    <property type="entry name" value="Neocarzinostatin-like"/>
</dbReference>
<evidence type="ECO:0000256" key="4">
    <source>
        <dbReference type="ARBA" id="ARBA00023125"/>
    </source>
</evidence>
<dbReference type="Pfam" id="PF00960">
    <property type="entry name" value="Neocarzinostat"/>
    <property type="match status" value="1"/>
</dbReference>
<feature type="compositionally biased region" description="Low complexity" evidence="6">
    <location>
        <begin position="160"/>
        <end position="171"/>
    </location>
</feature>
<evidence type="ECO:0000313" key="10">
    <source>
        <dbReference type="Proteomes" id="UP000567922"/>
    </source>
</evidence>
<evidence type="ECO:0000256" key="6">
    <source>
        <dbReference type="SAM" id="MobiDB-lite"/>
    </source>
</evidence>
<accession>A0A839RSI2</accession>
<feature type="chain" id="PRO_5038468270" evidence="8">
    <location>
        <begin position="25"/>
        <end position="220"/>
    </location>
</feature>
<keyword evidence="8" id="KW-0732">Signal</keyword>
<keyword evidence="5" id="KW-1015">Disulfide bond</keyword>
<comment type="caution">
    <text evidence="9">The sequence shown here is derived from an EMBL/GenBank/DDBJ whole genome shotgun (WGS) entry which is preliminary data.</text>
</comment>
<feature type="region of interest" description="Disordered" evidence="6">
    <location>
        <begin position="160"/>
        <end position="182"/>
    </location>
</feature>
<organism evidence="9 10">
    <name type="scientific">Hoyosella altamirensis</name>
    <dbReference type="NCBI Taxonomy" id="616997"/>
    <lineage>
        <taxon>Bacteria</taxon>
        <taxon>Bacillati</taxon>
        <taxon>Actinomycetota</taxon>
        <taxon>Actinomycetes</taxon>
        <taxon>Mycobacteriales</taxon>
        <taxon>Hoyosellaceae</taxon>
        <taxon>Hoyosella</taxon>
    </lineage>
</organism>
<keyword evidence="4" id="KW-0238">DNA-binding</keyword>
<keyword evidence="7" id="KW-1133">Transmembrane helix</keyword>
<gene>
    <name evidence="9" type="ORF">FHU29_004315</name>
</gene>
<sequence>MMAWAHSVRAVCAAFGTAGSLAVAAGAASAAPLVDVSPAAGLRSGDVITVAGSGFDPDAGYYVSTCIAGSAGPAGPRCVGGSPQQGTSLWVTNDPEAPGTAIPLSSAGTFEVELTVETTGNGVDCREDECAVTVYFDHVNGFGTVHESPLEFAAATVPPTAEPAGTTAREPLGVNGGGAAESATEAAGDSSALAWTALAAASIVIVAGGIAIVTRRRARG</sequence>
<feature type="signal peptide" evidence="8">
    <location>
        <begin position="1"/>
        <end position="24"/>
    </location>
</feature>
<reference evidence="9 10" key="1">
    <citation type="submission" date="2020-08" db="EMBL/GenBank/DDBJ databases">
        <title>Sequencing the genomes of 1000 actinobacteria strains.</title>
        <authorList>
            <person name="Klenk H.-P."/>
        </authorList>
    </citation>
    <scope>NUCLEOTIDE SEQUENCE [LARGE SCALE GENOMIC DNA]</scope>
    <source>
        <strain evidence="9 10">DSM 45258</strain>
    </source>
</reference>
<evidence type="ECO:0000256" key="2">
    <source>
        <dbReference type="ARBA" id="ARBA00022529"/>
    </source>
</evidence>
<dbReference type="EMBL" id="JACHWS010000005">
    <property type="protein sequence ID" value="MBB3039825.1"/>
    <property type="molecule type" value="Genomic_DNA"/>
</dbReference>
<dbReference type="Proteomes" id="UP000567922">
    <property type="component" value="Unassembled WGS sequence"/>
</dbReference>
<keyword evidence="2" id="KW-0929">Antimicrobial</keyword>
<name>A0A839RSI2_9ACTN</name>
<dbReference type="OrthoDB" id="4427143at2"/>
<dbReference type="GO" id="GO:0042742">
    <property type="term" value="P:defense response to bacterium"/>
    <property type="evidence" value="ECO:0007669"/>
    <property type="project" value="UniProtKB-KW"/>
</dbReference>
<keyword evidence="7" id="KW-0812">Transmembrane</keyword>
<evidence type="ECO:0000313" key="9">
    <source>
        <dbReference type="EMBL" id="MBB3039825.1"/>
    </source>
</evidence>
<evidence type="ECO:0000256" key="5">
    <source>
        <dbReference type="ARBA" id="ARBA00023157"/>
    </source>
</evidence>
<feature type="transmembrane region" description="Helical" evidence="7">
    <location>
        <begin position="192"/>
        <end position="214"/>
    </location>
</feature>
<keyword evidence="10" id="KW-1185">Reference proteome</keyword>
<proteinExistence type="inferred from homology"/>
<evidence type="ECO:0000256" key="7">
    <source>
        <dbReference type="SAM" id="Phobius"/>
    </source>
</evidence>
<keyword evidence="7" id="KW-0472">Membrane</keyword>
<dbReference type="Gene3D" id="2.60.40.230">
    <property type="entry name" value="Neocarzinostatin-like"/>
    <property type="match status" value="1"/>
</dbReference>
<dbReference type="InterPro" id="IPR002186">
    <property type="entry name" value="Neocarzinostatin_fam"/>
</dbReference>
<dbReference type="SUPFAM" id="SSF49319">
    <property type="entry name" value="Actinoxanthin-like"/>
    <property type="match status" value="1"/>
</dbReference>
<dbReference type="RefSeq" id="WP_064438841.1">
    <property type="nucleotide sequence ID" value="NZ_BDDI01000002.1"/>
</dbReference>
<dbReference type="GO" id="GO:0003677">
    <property type="term" value="F:DNA binding"/>
    <property type="evidence" value="ECO:0007669"/>
    <property type="project" value="UniProtKB-KW"/>
</dbReference>
<comment type="similarity">
    <text evidence="1">Belongs to the neocarzinostatin family.</text>
</comment>
<evidence type="ECO:0000256" key="3">
    <source>
        <dbReference type="ARBA" id="ARBA00023022"/>
    </source>
</evidence>
<evidence type="ECO:0000256" key="1">
    <source>
        <dbReference type="ARBA" id="ARBA00010648"/>
    </source>
</evidence>
<evidence type="ECO:0000256" key="8">
    <source>
        <dbReference type="SAM" id="SignalP"/>
    </source>
</evidence>
<keyword evidence="3" id="KW-0044">Antibiotic</keyword>
<protein>
    <submittedName>
        <fullName evidence="9">Uncharacterized protein</fullName>
    </submittedName>
</protein>
<dbReference type="AlphaFoldDB" id="A0A839RSI2"/>